<accession>A0ABV9MWU4</accession>
<comment type="caution">
    <text evidence="2">The sequence shown here is derived from an EMBL/GenBank/DDBJ whole genome shotgun (WGS) entry which is preliminary data.</text>
</comment>
<reference evidence="3" key="1">
    <citation type="journal article" date="2019" name="Int. J. Syst. Evol. Microbiol.">
        <title>The Global Catalogue of Microorganisms (GCM) 10K type strain sequencing project: providing services to taxonomists for standard genome sequencing and annotation.</title>
        <authorList>
            <consortium name="The Broad Institute Genomics Platform"/>
            <consortium name="The Broad Institute Genome Sequencing Center for Infectious Disease"/>
            <person name="Wu L."/>
            <person name="Ma J."/>
        </authorList>
    </citation>
    <scope>NUCLEOTIDE SEQUENCE [LARGE SCALE GENOMIC DNA]</scope>
    <source>
        <strain evidence="3">CGMCC 1.19032</strain>
    </source>
</reference>
<sequence>MSFLKAKPFMKHLLMGYWLVISAFFFLFLLFTSVLKGQTFTILLTSNPTYTVSLLVTCLLLMMTSLFYYVRQISNSKQGLLGKFLLFAIVQQLLLFNFPGVLLAYLSYHFLDSHDCENPTTKQTWIVWASAFALLLFSLLVTFLNLRLKGLN</sequence>
<evidence type="ECO:0000256" key="1">
    <source>
        <dbReference type="SAM" id="Phobius"/>
    </source>
</evidence>
<protein>
    <submittedName>
        <fullName evidence="2">Uncharacterized protein</fullName>
    </submittedName>
</protein>
<dbReference type="Proteomes" id="UP001595969">
    <property type="component" value="Unassembled WGS sequence"/>
</dbReference>
<dbReference type="EMBL" id="JBHSGS010000029">
    <property type="protein sequence ID" value="MFC4719108.1"/>
    <property type="molecule type" value="Genomic_DNA"/>
</dbReference>
<keyword evidence="1" id="KW-0812">Transmembrane</keyword>
<dbReference type="RefSeq" id="WP_204654290.1">
    <property type="nucleotide sequence ID" value="NZ_JAFBFD010000024.1"/>
</dbReference>
<name>A0ABV9MWU4_9ENTE</name>
<evidence type="ECO:0000313" key="2">
    <source>
        <dbReference type="EMBL" id="MFC4719108.1"/>
    </source>
</evidence>
<feature type="transmembrane region" description="Helical" evidence="1">
    <location>
        <begin position="52"/>
        <end position="70"/>
    </location>
</feature>
<proteinExistence type="predicted"/>
<keyword evidence="1" id="KW-0472">Membrane</keyword>
<keyword evidence="1" id="KW-1133">Transmembrane helix</keyword>
<gene>
    <name evidence="2" type="ORF">ACFO5I_05135</name>
</gene>
<evidence type="ECO:0000313" key="3">
    <source>
        <dbReference type="Proteomes" id="UP001595969"/>
    </source>
</evidence>
<organism evidence="2 3">
    <name type="scientific">Enterococcus lemanii</name>
    <dbReference type="NCBI Taxonomy" id="1159752"/>
    <lineage>
        <taxon>Bacteria</taxon>
        <taxon>Bacillati</taxon>
        <taxon>Bacillota</taxon>
        <taxon>Bacilli</taxon>
        <taxon>Lactobacillales</taxon>
        <taxon>Enterococcaceae</taxon>
        <taxon>Enterococcus</taxon>
    </lineage>
</organism>
<feature type="transmembrane region" description="Helical" evidence="1">
    <location>
        <begin position="82"/>
        <end position="105"/>
    </location>
</feature>
<keyword evidence="3" id="KW-1185">Reference proteome</keyword>
<feature type="transmembrane region" description="Helical" evidence="1">
    <location>
        <begin position="125"/>
        <end position="146"/>
    </location>
</feature>